<dbReference type="Gene3D" id="3.40.50.720">
    <property type="entry name" value="NAD(P)-binding Rossmann-like Domain"/>
    <property type="match status" value="1"/>
</dbReference>
<dbReference type="STRING" id="5539.A0A3E2GT32"/>
<name>A0A3E2GT32_SCYLI</name>
<accession>A0A3E2GT32</accession>
<comment type="caution">
    <text evidence="3">The sequence shown here is derived from an EMBL/GenBank/DDBJ whole genome shotgun (WGS) entry which is preliminary data.</text>
</comment>
<reference evidence="3 4" key="1">
    <citation type="submission" date="2018-05" db="EMBL/GenBank/DDBJ databases">
        <title>Draft genome sequence of Scytalidium lignicola DSM 105466, a ubiquitous saprotrophic fungus.</title>
        <authorList>
            <person name="Buettner E."/>
            <person name="Gebauer A.M."/>
            <person name="Hofrichter M."/>
            <person name="Liers C."/>
            <person name="Kellner H."/>
        </authorList>
    </citation>
    <scope>NUCLEOTIDE SEQUENCE [LARGE SCALE GENOMIC DNA]</scope>
    <source>
        <strain evidence="3 4">DSM 105466</strain>
    </source>
</reference>
<dbReference type="InterPro" id="IPR002347">
    <property type="entry name" value="SDR_fam"/>
</dbReference>
<evidence type="ECO:0000256" key="1">
    <source>
        <dbReference type="ARBA" id="ARBA00023002"/>
    </source>
</evidence>
<evidence type="ECO:0000313" key="4">
    <source>
        <dbReference type="Proteomes" id="UP000258309"/>
    </source>
</evidence>
<keyword evidence="4" id="KW-1185">Reference proteome</keyword>
<gene>
    <name evidence="3" type="ORF">B7463_g12092</name>
</gene>
<dbReference type="InterPro" id="IPR036291">
    <property type="entry name" value="NAD(P)-bd_dom_sf"/>
</dbReference>
<evidence type="ECO:0000313" key="3">
    <source>
        <dbReference type="EMBL" id="RFU24246.1"/>
    </source>
</evidence>
<dbReference type="AlphaFoldDB" id="A0A3E2GT32"/>
<feature type="non-terminal residue" evidence="3">
    <location>
        <position position="1"/>
    </location>
</feature>
<evidence type="ECO:0000256" key="2">
    <source>
        <dbReference type="RuleBase" id="RU000363"/>
    </source>
</evidence>
<organism evidence="3 4">
    <name type="scientific">Scytalidium lignicola</name>
    <name type="common">Hyphomycete</name>
    <dbReference type="NCBI Taxonomy" id="5539"/>
    <lineage>
        <taxon>Eukaryota</taxon>
        <taxon>Fungi</taxon>
        <taxon>Dikarya</taxon>
        <taxon>Ascomycota</taxon>
        <taxon>Pezizomycotina</taxon>
        <taxon>Leotiomycetes</taxon>
        <taxon>Leotiomycetes incertae sedis</taxon>
        <taxon>Scytalidium</taxon>
    </lineage>
</organism>
<dbReference type="PANTHER" id="PTHR43157:SF31">
    <property type="entry name" value="PHOSPHATIDYLINOSITOL-GLYCAN BIOSYNTHESIS CLASS F PROTEIN"/>
    <property type="match status" value="1"/>
</dbReference>
<dbReference type="SUPFAM" id="SSF51735">
    <property type="entry name" value="NAD(P)-binding Rossmann-fold domains"/>
    <property type="match status" value="1"/>
</dbReference>
<dbReference type="EMBL" id="NCSJ02000479">
    <property type="protein sequence ID" value="RFU24246.1"/>
    <property type="molecule type" value="Genomic_DNA"/>
</dbReference>
<keyword evidence="1" id="KW-0560">Oxidoreductase</keyword>
<dbReference type="OMA" id="FERHEYT"/>
<sequence>MVPFNRDTPGDEVMRAYSSEILGKTVLITGPSEKGIGGETAIYMAAGKPKLLLLAGRNLSKIQPVIDKINKQHPDVAVSFIHLDLADQSSVRKAAKQAAAEIDQLDILINNAGVMAIPKYTTTVDGIEMQFGANHIGHFLLTNLLMEKILASGPGARIINVSSFSYIYGGVRFDDWNFKNGVEYNQWLGYSQSKSANYLFTEALADKLKSKGVLAFAVNPGFITESNLQSNSGITDEMFREGYALTLKVLNGAPMPALLPKSLAAGTSTTIYAALEPNLRDHSNAVLSDCAIFDEPLMEHARGADKAEKLWALSEKLVGEKFEYS</sequence>
<dbReference type="GO" id="GO:0016491">
    <property type="term" value="F:oxidoreductase activity"/>
    <property type="evidence" value="ECO:0007669"/>
    <property type="project" value="UniProtKB-KW"/>
</dbReference>
<feature type="non-terminal residue" evidence="3">
    <location>
        <position position="325"/>
    </location>
</feature>
<proteinExistence type="inferred from homology"/>
<protein>
    <submittedName>
        <fullName evidence="3">Uncharacterized protein</fullName>
    </submittedName>
</protein>
<dbReference type="Pfam" id="PF00106">
    <property type="entry name" value="adh_short"/>
    <property type="match status" value="1"/>
</dbReference>
<dbReference type="PRINTS" id="PR00081">
    <property type="entry name" value="GDHRDH"/>
</dbReference>
<dbReference type="PRINTS" id="PR00080">
    <property type="entry name" value="SDRFAMILY"/>
</dbReference>
<comment type="similarity">
    <text evidence="2">Belongs to the short-chain dehydrogenases/reductases (SDR) family.</text>
</comment>
<dbReference type="PANTHER" id="PTHR43157">
    <property type="entry name" value="PHOSPHATIDYLINOSITOL-GLYCAN BIOSYNTHESIS CLASS F PROTEIN-RELATED"/>
    <property type="match status" value="1"/>
</dbReference>
<dbReference type="OrthoDB" id="191139at2759"/>
<dbReference type="Proteomes" id="UP000258309">
    <property type="component" value="Unassembled WGS sequence"/>
</dbReference>